<dbReference type="RefSeq" id="WP_120109936.1">
    <property type="nucleotide sequence ID" value="NZ_RAHJ01000019.1"/>
</dbReference>
<dbReference type="Proteomes" id="UP000284322">
    <property type="component" value="Unassembled WGS sequence"/>
</dbReference>
<keyword evidence="2" id="KW-1185">Reference proteome</keyword>
<sequence length="256" mass="27966">MCVAAIAWKTHDRWPLVVIGNRDEYHARAAKPLSRWECDHPIIAGHDLVGGGTWLGVSETGRFALVTNRRGFGAPDPSCKSRGEMVRSVLADPSGPALLAEEDLSQFNPFSLFTVMEAKELSFHTIRPYGLHAPLPPGIFGLSNGSLDEPWPKTLSLKAAVGEWLAGSQGNRAPLFAALRSEALPDAGIPPLNRSDIAVEPQDTPPFIRNDLYGTRCSTVVTVESNGHGIIEERSFAPDGRETGRVEVMFRWPRFS</sequence>
<comment type="caution">
    <text evidence="1">The sequence shown here is derived from an EMBL/GenBank/DDBJ whole genome shotgun (WGS) entry which is preliminary data.</text>
</comment>
<dbReference type="PANTHER" id="PTHR17985">
    <property type="entry name" value="SER/THR-RICH PROTEIN T10 IN DGCR REGION"/>
    <property type="match status" value="1"/>
</dbReference>
<organism evidence="1 2">
    <name type="scientific">Tsuneonella suprasediminis</name>
    <dbReference type="NCBI Taxonomy" id="2306996"/>
    <lineage>
        <taxon>Bacteria</taxon>
        <taxon>Pseudomonadati</taxon>
        <taxon>Pseudomonadota</taxon>
        <taxon>Alphaproteobacteria</taxon>
        <taxon>Sphingomonadales</taxon>
        <taxon>Erythrobacteraceae</taxon>
        <taxon>Tsuneonella</taxon>
    </lineage>
</organism>
<dbReference type="OrthoDB" id="4380123at2"/>
<reference evidence="1 2" key="1">
    <citation type="submission" date="2018-09" db="EMBL/GenBank/DDBJ databases">
        <title>Altererythrobacter sp.Ery1 and Ery12, the genome sequencing of novel strains in genus Alterythrobacter.</title>
        <authorList>
            <person name="Cheng H."/>
            <person name="Wu Y.-H."/>
            <person name="Fang C."/>
            <person name="Xu X.-W."/>
        </authorList>
    </citation>
    <scope>NUCLEOTIDE SEQUENCE [LARGE SCALE GENOMIC DNA]</scope>
    <source>
        <strain evidence="1 2">Ery12</strain>
    </source>
</reference>
<dbReference type="EMBL" id="RAHJ01000019">
    <property type="protein sequence ID" value="RJX66789.1"/>
    <property type="molecule type" value="Genomic_DNA"/>
</dbReference>
<dbReference type="InterPro" id="IPR008551">
    <property type="entry name" value="TANGO2"/>
</dbReference>
<name>A0A419QZY3_9SPHN</name>
<protein>
    <submittedName>
        <fullName evidence="1">NRDE family protein</fullName>
    </submittedName>
</protein>
<dbReference type="AlphaFoldDB" id="A0A419QZY3"/>
<dbReference type="Pfam" id="PF05742">
    <property type="entry name" value="TANGO2"/>
    <property type="match status" value="1"/>
</dbReference>
<accession>A0A419QZY3</accession>
<evidence type="ECO:0000313" key="2">
    <source>
        <dbReference type="Proteomes" id="UP000284322"/>
    </source>
</evidence>
<proteinExistence type="predicted"/>
<gene>
    <name evidence="1" type="ORF">D6858_10440</name>
</gene>
<dbReference type="PANTHER" id="PTHR17985:SF8">
    <property type="entry name" value="TRANSPORT AND GOLGI ORGANIZATION PROTEIN 2 HOMOLOG"/>
    <property type="match status" value="1"/>
</dbReference>
<evidence type="ECO:0000313" key="1">
    <source>
        <dbReference type="EMBL" id="RJX66789.1"/>
    </source>
</evidence>